<dbReference type="InParanoid" id="A0A162PRU4"/>
<dbReference type="GeneID" id="28996358"/>
<evidence type="ECO:0000313" key="3">
    <source>
        <dbReference type="Proteomes" id="UP000077315"/>
    </source>
</evidence>
<dbReference type="AlphaFoldDB" id="A0A162PRU4"/>
<dbReference type="EMBL" id="KV440977">
    <property type="protein sequence ID" value="OAD75397.1"/>
    <property type="molecule type" value="Genomic_DNA"/>
</dbReference>
<evidence type="ECO:0000256" key="1">
    <source>
        <dbReference type="SAM" id="Phobius"/>
    </source>
</evidence>
<gene>
    <name evidence="2" type="ORF">PHYBLDRAFT_166643</name>
</gene>
<proteinExistence type="predicted"/>
<keyword evidence="3" id="KW-1185">Reference proteome</keyword>
<organism evidence="2 3">
    <name type="scientific">Phycomyces blakesleeanus (strain ATCC 8743b / DSM 1359 / FGSC 10004 / NBRC 33097 / NRRL 1555)</name>
    <dbReference type="NCBI Taxonomy" id="763407"/>
    <lineage>
        <taxon>Eukaryota</taxon>
        <taxon>Fungi</taxon>
        <taxon>Fungi incertae sedis</taxon>
        <taxon>Mucoromycota</taxon>
        <taxon>Mucoromycotina</taxon>
        <taxon>Mucoromycetes</taxon>
        <taxon>Mucorales</taxon>
        <taxon>Phycomycetaceae</taxon>
        <taxon>Phycomyces</taxon>
    </lineage>
</organism>
<reference evidence="3" key="1">
    <citation type="submission" date="2015-06" db="EMBL/GenBank/DDBJ databases">
        <title>Expansion of signal transduction pathways in fungi by whole-genome duplication.</title>
        <authorList>
            <consortium name="DOE Joint Genome Institute"/>
            <person name="Corrochano L.M."/>
            <person name="Kuo A."/>
            <person name="Marcet-Houben M."/>
            <person name="Polaino S."/>
            <person name="Salamov A."/>
            <person name="Villalobos J.M."/>
            <person name="Alvarez M.I."/>
            <person name="Avalos J."/>
            <person name="Benito E.P."/>
            <person name="Benoit I."/>
            <person name="Burger G."/>
            <person name="Camino L.P."/>
            <person name="Canovas D."/>
            <person name="Cerda-Olmedo E."/>
            <person name="Cheng J.-F."/>
            <person name="Dominguez A."/>
            <person name="Elias M."/>
            <person name="Eslava A.P."/>
            <person name="Glaser F."/>
            <person name="Grimwood J."/>
            <person name="Gutierrez G."/>
            <person name="Heitman J."/>
            <person name="Henrissat B."/>
            <person name="Iturriaga E.A."/>
            <person name="Lang B.F."/>
            <person name="Lavin J.L."/>
            <person name="Lee S."/>
            <person name="Li W."/>
            <person name="Lindquist E."/>
            <person name="Lopez-Garcia S."/>
            <person name="Luque E.M."/>
            <person name="Marcos A.T."/>
            <person name="Martin J."/>
            <person name="McCluskey K."/>
            <person name="Medina H.R."/>
            <person name="Miralles-Duran A."/>
            <person name="Miyazaki A."/>
            <person name="Munoz-Torres E."/>
            <person name="Oguiza J.A."/>
            <person name="Ohm R."/>
            <person name="Olmedo M."/>
            <person name="Orejas M."/>
            <person name="Ortiz-Castellanos L."/>
            <person name="Pisabarro A.G."/>
            <person name="Rodriguez-Romero J."/>
            <person name="Ruiz-Herrera J."/>
            <person name="Ruiz-Vazquez R."/>
            <person name="Sanz C."/>
            <person name="Schackwitz W."/>
            <person name="Schmutz J."/>
            <person name="Shahriari M."/>
            <person name="Shelest E."/>
            <person name="Silva-Franco F."/>
            <person name="Soanes D."/>
            <person name="Syed K."/>
            <person name="Tagua V.G."/>
            <person name="Talbot N.J."/>
            <person name="Thon M."/>
            <person name="De vries R.P."/>
            <person name="Wiebenga A."/>
            <person name="Yadav J.S."/>
            <person name="Braun E.L."/>
            <person name="Baker S."/>
            <person name="Garre V."/>
            <person name="Horwitz B."/>
            <person name="Torres-Martinez S."/>
            <person name="Idnurm A."/>
            <person name="Herrera-Estrella A."/>
            <person name="Gabaldon T."/>
            <person name="Grigoriev I.V."/>
        </authorList>
    </citation>
    <scope>NUCLEOTIDE SEQUENCE [LARGE SCALE GENOMIC DNA]</scope>
    <source>
        <strain evidence="3">NRRL 1555(-)</strain>
    </source>
</reference>
<accession>A0A162PRU4</accession>
<keyword evidence="1" id="KW-0472">Membrane</keyword>
<protein>
    <submittedName>
        <fullName evidence="2">Uncharacterized protein</fullName>
    </submittedName>
</protein>
<feature type="transmembrane region" description="Helical" evidence="1">
    <location>
        <begin position="134"/>
        <end position="155"/>
    </location>
</feature>
<dbReference type="Proteomes" id="UP000077315">
    <property type="component" value="Unassembled WGS sequence"/>
</dbReference>
<keyword evidence="1" id="KW-1133">Transmembrane helix</keyword>
<dbReference type="VEuPathDB" id="FungiDB:PHYBLDRAFT_166643"/>
<keyword evidence="1" id="KW-0812">Transmembrane</keyword>
<dbReference type="RefSeq" id="XP_018293437.1">
    <property type="nucleotide sequence ID" value="XM_018435452.1"/>
</dbReference>
<evidence type="ECO:0000313" key="2">
    <source>
        <dbReference type="EMBL" id="OAD75397.1"/>
    </source>
</evidence>
<name>A0A162PRU4_PHYB8</name>
<sequence>MQMWHTQNGHTCDCEDNQIQERRRLIKWRIAWLPPTPSVECQCGAIKGPSDNLVCVTICGCACLYYYMLLIKPQNSTSCQKKKTHDQILIAEKFRAKRQTRPHHIPPPLRERVPGDPLPILVPLSHSKTRFPPLGFFTCSLTFYYIQLIVGSHWVV</sequence>